<evidence type="ECO:0000313" key="3">
    <source>
        <dbReference type="Proteomes" id="UP001054945"/>
    </source>
</evidence>
<protein>
    <submittedName>
        <fullName evidence="2">Uncharacterized protein</fullName>
    </submittedName>
</protein>
<keyword evidence="1" id="KW-1133">Transmembrane helix</keyword>
<keyword evidence="1" id="KW-0812">Transmembrane</keyword>
<dbReference type="Proteomes" id="UP001054945">
    <property type="component" value="Unassembled WGS sequence"/>
</dbReference>
<dbReference type="AlphaFoldDB" id="A0AAV4RYV0"/>
<keyword evidence="1" id="KW-0472">Membrane</keyword>
<dbReference type="EMBL" id="BPLR01008544">
    <property type="protein sequence ID" value="GIY25445.1"/>
    <property type="molecule type" value="Genomic_DNA"/>
</dbReference>
<evidence type="ECO:0000256" key="1">
    <source>
        <dbReference type="SAM" id="Phobius"/>
    </source>
</evidence>
<name>A0AAV4RYV0_CAEEX</name>
<reference evidence="2 3" key="1">
    <citation type="submission" date="2021-06" db="EMBL/GenBank/DDBJ databases">
        <title>Caerostris extrusa draft genome.</title>
        <authorList>
            <person name="Kono N."/>
            <person name="Arakawa K."/>
        </authorList>
    </citation>
    <scope>NUCLEOTIDE SEQUENCE [LARGE SCALE GENOMIC DNA]</scope>
</reference>
<organism evidence="2 3">
    <name type="scientific">Caerostris extrusa</name>
    <name type="common">Bark spider</name>
    <name type="synonym">Caerostris bankana</name>
    <dbReference type="NCBI Taxonomy" id="172846"/>
    <lineage>
        <taxon>Eukaryota</taxon>
        <taxon>Metazoa</taxon>
        <taxon>Ecdysozoa</taxon>
        <taxon>Arthropoda</taxon>
        <taxon>Chelicerata</taxon>
        <taxon>Arachnida</taxon>
        <taxon>Araneae</taxon>
        <taxon>Araneomorphae</taxon>
        <taxon>Entelegynae</taxon>
        <taxon>Araneoidea</taxon>
        <taxon>Araneidae</taxon>
        <taxon>Caerostris</taxon>
    </lineage>
</organism>
<gene>
    <name evidence="2" type="ORF">CEXT_654151</name>
</gene>
<comment type="caution">
    <text evidence="2">The sequence shown here is derived from an EMBL/GenBank/DDBJ whole genome shotgun (WGS) entry which is preliminary data.</text>
</comment>
<keyword evidence="3" id="KW-1185">Reference proteome</keyword>
<evidence type="ECO:0000313" key="2">
    <source>
        <dbReference type="EMBL" id="GIY25445.1"/>
    </source>
</evidence>
<accession>A0AAV4RYV0</accession>
<sequence length="101" mass="12038">MRSAPSSRALKKKIPRSGLQQRRLCLHVPYGVLADTFHLSTKNLQEKHHSLKKLERRFYRRLNYTKERKWNIVFDIDFFLVSIRLFIFVNTSANAIICFLT</sequence>
<feature type="transmembrane region" description="Helical" evidence="1">
    <location>
        <begin position="70"/>
        <end position="89"/>
    </location>
</feature>
<proteinExistence type="predicted"/>